<feature type="compositionally biased region" description="Basic and acidic residues" evidence="1">
    <location>
        <begin position="51"/>
        <end position="67"/>
    </location>
</feature>
<name>A0A131Z9D8_RHIAP</name>
<keyword evidence="2" id="KW-0732">Signal</keyword>
<feature type="signal peptide" evidence="2">
    <location>
        <begin position="1"/>
        <end position="28"/>
    </location>
</feature>
<evidence type="ECO:0000313" key="3">
    <source>
        <dbReference type="EMBL" id="JAP87086.1"/>
    </source>
</evidence>
<feature type="non-terminal residue" evidence="3">
    <location>
        <position position="1"/>
    </location>
</feature>
<feature type="chain" id="PRO_5007287041" evidence="2">
    <location>
        <begin position="29"/>
        <end position="95"/>
    </location>
</feature>
<evidence type="ECO:0000256" key="2">
    <source>
        <dbReference type="SAM" id="SignalP"/>
    </source>
</evidence>
<organism evidence="3">
    <name type="scientific">Rhipicephalus appendiculatus</name>
    <name type="common">Brown ear tick</name>
    <dbReference type="NCBI Taxonomy" id="34631"/>
    <lineage>
        <taxon>Eukaryota</taxon>
        <taxon>Metazoa</taxon>
        <taxon>Ecdysozoa</taxon>
        <taxon>Arthropoda</taxon>
        <taxon>Chelicerata</taxon>
        <taxon>Arachnida</taxon>
        <taxon>Acari</taxon>
        <taxon>Parasitiformes</taxon>
        <taxon>Ixodida</taxon>
        <taxon>Ixodoidea</taxon>
        <taxon>Ixodidae</taxon>
        <taxon>Rhipicephalinae</taxon>
        <taxon>Rhipicephalus</taxon>
        <taxon>Rhipicephalus</taxon>
    </lineage>
</organism>
<dbReference type="AlphaFoldDB" id="A0A131Z9D8"/>
<reference evidence="3" key="1">
    <citation type="journal article" date="2016" name="Ticks Tick Borne Dis.">
        <title>De novo assembly and annotation of the salivary gland transcriptome of Rhipicephalus appendiculatus male and female ticks during blood feeding.</title>
        <authorList>
            <person name="de Castro M.H."/>
            <person name="de Klerk D."/>
            <person name="Pienaar R."/>
            <person name="Latif A.A."/>
            <person name="Rees D.J."/>
            <person name="Mans B.J."/>
        </authorList>
    </citation>
    <scope>NUCLEOTIDE SEQUENCE</scope>
    <source>
        <tissue evidence="3">Salivary glands</tissue>
    </source>
</reference>
<evidence type="ECO:0000256" key="1">
    <source>
        <dbReference type="SAM" id="MobiDB-lite"/>
    </source>
</evidence>
<protein>
    <submittedName>
        <fullName evidence="3">Uncharacterized protein</fullName>
    </submittedName>
</protein>
<dbReference type="EMBL" id="GEDV01001471">
    <property type="protein sequence ID" value="JAP87086.1"/>
    <property type="molecule type" value="Transcribed_RNA"/>
</dbReference>
<feature type="region of interest" description="Disordered" evidence="1">
    <location>
        <begin position="24"/>
        <end position="95"/>
    </location>
</feature>
<feature type="compositionally biased region" description="Basic and acidic residues" evidence="1">
    <location>
        <begin position="74"/>
        <end position="87"/>
    </location>
</feature>
<proteinExistence type="predicted"/>
<feature type="compositionally biased region" description="Polar residues" evidence="1">
    <location>
        <begin position="38"/>
        <end position="48"/>
    </location>
</feature>
<sequence>AKSLGSAIIFFISLLFIVHHEMPSSTSAHPMAPRPMWSGSSQLSQQQYRRALADAERRRQEIQRRTQEQAQRQMRQEQQRRQAELRRQQQKSRQH</sequence>
<accession>A0A131Z9D8</accession>